<proteinExistence type="predicted"/>
<protein>
    <submittedName>
        <fullName evidence="3">WYL domain-containing protein</fullName>
    </submittedName>
</protein>
<dbReference type="PANTHER" id="PTHR34580">
    <property type="match status" value="1"/>
</dbReference>
<evidence type="ECO:0000313" key="4">
    <source>
        <dbReference type="Proteomes" id="UP000243374"/>
    </source>
</evidence>
<keyword evidence="4" id="KW-1185">Reference proteome</keyword>
<dbReference type="Pfam" id="PF25583">
    <property type="entry name" value="WCX"/>
    <property type="match status" value="1"/>
</dbReference>
<gene>
    <name evidence="3" type="ORF">SAMN04487865_100573</name>
</gene>
<dbReference type="AlphaFoldDB" id="A0A662Z912"/>
<dbReference type="Proteomes" id="UP000243374">
    <property type="component" value="Unassembled WGS sequence"/>
</dbReference>
<dbReference type="InterPro" id="IPR051534">
    <property type="entry name" value="CBASS_pafABC_assoc_protein"/>
</dbReference>
<dbReference type="EMBL" id="FOSF01000005">
    <property type="protein sequence ID" value="SFJ87816.1"/>
    <property type="molecule type" value="Genomic_DNA"/>
</dbReference>
<evidence type="ECO:0000259" key="1">
    <source>
        <dbReference type="Pfam" id="PF13280"/>
    </source>
</evidence>
<dbReference type="Pfam" id="PF13280">
    <property type="entry name" value="WYL"/>
    <property type="match status" value="1"/>
</dbReference>
<name>A0A662Z912_9GAMM</name>
<accession>A0A662Z912</accession>
<dbReference type="InterPro" id="IPR026881">
    <property type="entry name" value="WYL_dom"/>
</dbReference>
<evidence type="ECO:0000313" key="3">
    <source>
        <dbReference type="EMBL" id="SFJ87816.1"/>
    </source>
</evidence>
<evidence type="ECO:0000259" key="2">
    <source>
        <dbReference type="Pfam" id="PF25583"/>
    </source>
</evidence>
<feature type="domain" description="WYL" evidence="1">
    <location>
        <begin position="60"/>
        <end position="138"/>
    </location>
</feature>
<feature type="domain" description="WCX" evidence="2">
    <location>
        <begin position="165"/>
        <end position="242"/>
    </location>
</feature>
<sequence length="246" mass="28483">MELCRDLIGKLLPEDDLLELNKALFNAANYLPRKARCNFKTFSIATGFSKGHINYSNSKEILHKLYECITQKNCCSLSYQKEVNGTIKEYYFAPKRIICLRDTLYIKGWIVDDQHDEVICKHPNPTNFSVHRIQDIHVLEDKSSEALSDVIGNHEMFGLISENEPFKVILRFTNPHAITYVADRIWSSDQKLEFNEDGSLTLSFTTDSYYETFTFALSFGRGVEVISPEELREEVKAEIKEMKKIY</sequence>
<dbReference type="PROSITE" id="PS52050">
    <property type="entry name" value="WYL"/>
    <property type="match status" value="1"/>
</dbReference>
<reference evidence="3 4" key="1">
    <citation type="submission" date="2016-10" db="EMBL/GenBank/DDBJ databases">
        <authorList>
            <person name="Varghese N."/>
            <person name="Submissions S."/>
        </authorList>
    </citation>
    <scope>NUCLEOTIDE SEQUENCE [LARGE SCALE GENOMIC DNA]</scope>
    <source>
        <strain evidence="3 4">22B</strain>
    </source>
</reference>
<organism evidence="3 4">
    <name type="scientific">Succinivibrio dextrinosolvens</name>
    <dbReference type="NCBI Taxonomy" id="83771"/>
    <lineage>
        <taxon>Bacteria</taxon>
        <taxon>Pseudomonadati</taxon>
        <taxon>Pseudomonadota</taxon>
        <taxon>Gammaproteobacteria</taxon>
        <taxon>Aeromonadales</taxon>
        <taxon>Succinivibrionaceae</taxon>
        <taxon>Succinivibrio</taxon>
    </lineage>
</organism>
<dbReference type="InterPro" id="IPR057727">
    <property type="entry name" value="WCX_dom"/>
</dbReference>
<dbReference type="PANTHER" id="PTHR34580:SF1">
    <property type="entry name" value="PROTEIN PAFC"/>
    <property type="match status" value="1"/>
</dbReference>